<keyword evidence="9" id="KW-1185">Reference proteome</keyword>
<dbReference type="EMBL" id="KV453842">
    <property type="protein sequence ID" value="ODV90171.1"/>
    <property type="molecule type" value="Genomic_DNA"/>
</dbReference>
<feature type="transmembrane region" description="Helical" evidence="6">
    <location>
        <begin position="381"/>
        <end position="402"/>
    </location>
</feature>
<evidence type="ECO:0000313" key="8">
    <source>
        <dbReference type="EMBL" id="ODV90171.1"/>
    </source>
</evidence>
<dbReference type="PANTHER" id="PTHR43791:SF36">
    <property type="entry name" value="TRANSPORTER, PUTATIVE (AFU_ORTHOLOGUE AFUA_6G08340)-RELATED"/>
    <property type="match status" value="1"/>
</dbReference>
<dbReference type="Gene3D" id="1.20.1250.20">
    <property type="entry name" value="MFS general substrate transporter like domains"/>
    <property type="match status" value="2"/>
</dbReference>
<feature type="transmembrane region" description="Helical" evidence="6">
    <location>
        <begin position="156"/>
        <end position="177"/>
    </location>
</feature>
<feature type="transmembrane region" description="Helical" evidence="6">
    <location>
        <begin position="292"/>
        <end position="311"/>
    </location>
</feature>
<dbReference type="InterPro" id="IPR036259">
    <property type="entry name" value="MFS_trans_sf"/>
</dbReference>
<organism evidence="8 9">
    <name type="scientific">Tortispora caseinolytica NRRL Y-17796</name>
    <dbReference type="NCBI Taxonomy" id="767744"/>
    <lineage>
        <taxon>Eukaryota</taxon>
        <taxon>Fungi</taxon>
        <taxon>Dikarya</taxon>
        <taxon>Ascomycota</taxon>
        <taxon>Saccharomycotina</taxon>
        <taxon>Trigonopsidomycetes</taxon>
        <taxon>Trigonopsidales</taxon>
        <taxon>Trigonopsidaceae</taxon>
        <taxon>Tortispora</taxon>
    </lineage>
</organism>
<sequence>ASAVIKVTVEELNLSEKEISKVWRKVDSRVLALACLLYLASYIDRANIGNAKVLGMSADLNLSANYYYLALSIFFVGYVVFETPSNIILKFVGPRYYIPTLTIVWGGICALVGTVQSGAGLVAIRFFLGLAEAGLLPGITYLMATWYPRGKLGRRYAVLYSTVSLTGAFGGLLATAIHSLNGRHGIAGWRWIFIVEGVVTVGIGLFALIVMYPYPENAKFLTERERQYLLAIHAKDRAQHKAQGLNWAYAKTAFKDYRTYLWGLIYFATYIPVYSVILSLPSVITGLGFEGTTATLMACPPYGLGFIVVLISGYTSDKHRDRFWHAVIPCFVASAALIVLIAVTSNWVRYAMFFFVMFMFVPICTNWSWQANNTAGTNKRAVATGLIYSMGNIGGAIAGQIYRAEWAPYYRPGHGINIACFGVAVIAMIVIRWTYIRDNRLRDELLARDNENSQETFTEQDQLELDLGLLGDRHPRFRY</sequence>
<proteinExistence type="predicted"/>
<dbReference type="AlphaFoldDB" id="A0A1E4TEH4"/>
<dbReference type="FunFam" id="1.20.1250.20:FF:000013">
    <property type="entry name" value="MFS general substrate transporter"/>
    <property type="match status" value="1"/>
</dbReference>
<name>A0A1E4TEH4_9ASCO</name>
<dbReference type="InterPro" id="IPR020846">
    <property type="entry name" value="MFS_dom"/>
</dbReference>
<dbReference type="Pfam" id="PF07690">
    <property type="entry name" value="MFS_1"/>
    <property type="match status" value="1"/>
</dbReference>
<accession>A0A1E4TEH4</accession>
<evidence type="ECO:0000256" key="3">
    <source>
        <dbReference type="ARBA" id="ARBA00022692"/>
    </source>
</evidence>
<feature type="transmembrane region" description="Helical" evidence="6">
    <location>
        <begin position="350"/>
        <end position="369"/>
    </location>
</feature>
<feature type="transmembrane region" description="Helical" evidence="6">
    <location>
        <begin position="122"/>
        <end position="144"/>
    </location>
</feature>
<keyword evidence="5 6" id="KW-0472">Membrane</keyword>
<dbReference type="GO" id="GO:0022857">
    <property type="term" value="F:transmembrane transporter activity"/>
    <property type="evidence" value="ECO:0007669"/>
    <property type="project" value="InterPro"/>
</dbReference>
<evidence type="ECO:0000256" key="6">
    <source>
        <dbReference type="SAM" id="Phobius"/>
    </source>
</evidence>
<evidence type="ECO:0000256" key="4">
    <source>
        <dbReference type="ARBA" id="ARBA00022989"/>
    </source>
</evidence>
<feature type="non-terminal residue" evidence="8">
    <location>
        <position position="479"/>
    </location>
</feature>
<feature type="transmembrane region" description="Helical" evidence="6">
    <location>
        <begin position="323"/>
        <end position="344"/>
    </location>
</feature>
<evidence type="ECO:0000256" key="1">
    <source>
        <dbReference type="ARBA" id="ARBA00004141"/>
    </source>
</evidence>
<evidence type="ECO:0000259" key="7">
    <source>
        <dbReference type="PROSITE" id="PS50850"/>
    </source>
</evidence>
<feature type="domain" description="Major facilitator superfamily (MFS) profile" evidence="7">
    <location>
        <begin position="30"/>
        <end position="440"/>
    </location>
</feature>
<feature type="transmembrane region" description="Helical" evidence="6">
    <location>
        <begin position="96"/>
        <end position="116"/>
    </location>
</feature>
<gene>
    <name evidence="8" type="ORF">CANCADRAFT_13294</name>
</gene>
<dbReference type="Proteomes" id="UP000095023">
    <property type="component" value="Unassembled WGS sequence"/>
</dbReference>
<dbReference type="PANTHER" id="PTHR43791">
    <property type="entry name" value="PERMEASE-RELATED"/>
    <property type="match status" value="1"/>
</dbReference>
<dbReference type="SUPFAM" id="SSF103473">
    <property type="entry name" value="MFS general substrate transporter"/>
    <property type="match status" value="1"/>
</dbReference>
<keyword evidence="4 6" id="KW-1133">Transmembrane helix</keyword>
<dbReference type="FunFam" id="1.20.1250.20:FF:000018">
    <property type="entry name" value="MFS transporter permease"/>
    <property type="match status" value="1"/>
</dbReference>
<feature type="non-terminal residue" evidence="8">
    <location>
        <position position="1"/>
    </location>
</feature>
<protein>
    <recommendedName>
        <fullName evidence="7">Major facilitator superfamily (MFS) profile domain-containing protein</fullName>
    </recommendedName>
</protein>
<dbReference type="InterPro" id="IPR011701">
    <property type="entry name" value="MFS"/>
</dbReference>
<keyword evidence="2" id="KW-0813">Transport</keyword>
<feature type="transmembrane region" description="Helical" evidence="6">
    <location>
        <begin position="30"/>
        <end position="46"/>
    </location>
</feature>
<feature type="transmembrane region" description="Helical" evidence="6">
    <location>
        <begin position="260"/>
        <end position="280"/>
    </location>
</feature>
<feature type="transmembrane region" description="Helical" evidence="6">
    <location>
        <begin position="414"/>
        <end position="435"/>
    </location>
</feature>
<keyword evidence="3 6" id="KW-0812">Transmembrane</keyword>
<evidence type="ECO:0000256" key="2">
    <source>
        <dbReference type="ARBA" id="ARBA00022448"/>
    </source>
</evidence>
<feature type="transmembrane region" description="Helical" evidence="6">
    <location>
        <begin position="189"/>
        <end position="214"/>
    </location>
</feature>
<dbReference type="GO" id="GO:0016020">
    <property type="term" value="C:membrane"/>
    <property type="evidence" value="ECO:0007669"/>
    <property type="project" value="UniProtKB-SubCell"/>
</dbReference>
<evidence type="ECO:0000256" key="5">
    <source>
        <dbReference type="ARBA" id="ARBA00023136"/>
    </source>
</evidence>
<evidence type="ECO:0000313" key="9">
    <source>
        <dbReference type="Proteomes" id="UP000095023"/>
    </source>
</evidence>
<dbReference type="OrthoDB" id="2985014at2759"/>
<reference evidence="9" key="1">
    <citation type="submission" date="2016-02" db="EMBL/GenBank/DDBJ databases">
        <title>Comparative genomics of biotechnologically important yeasts.</title>
        <authorList>
            <consortium name="DOE Joint Genome Institute"/>
            <person name="Riley R."/>
            <person name="Haridas S."/>
            <person name="Wolfe K.H."/>
            <person name="Lopes M.R."/>
            <person name="Hittinger C.T."/>
            <person name="Goker M."/>
            <person name="Salamov A."/>
            <person name="Wisecaver J."/>
            <person name="Long T.M."/>
            <person name="Aerts A.L."/>
            <person name="Barry K."/>
            <person name="Choi C."/>
            <person name="Clum A."/>
            <person name="Coughlan A.Y."/>
            <person name="Deshpande S."/>
            <person name="Douglass A.P."/>
            <person name="Hanson S.J."/>
            <person name="Klenk H.-P."/>
            <person name="Labutti K."/>
            <person name="Lapidus A."/>
            <person name="Lindquist E."/>
            <person name="Lipzen A."/>
            <person name="Meier-Kolthoff J.P."/>
            <person name="Ohm R.A."/>
            <person name="Otillar R.P."/>
            <person name="Pangilinan J."/>
            <person name="Peng Y."/>
            <person name="Rokas A."/>
            <person name="Rosa C.A."/>
            <person name="Scheuner C."/>
            <person name="Sibirny A.A."/>
            <person name="Slot J.C."/>
            <person name="Stielow J.B."/>
            <person name="Sun H."/>
            <person name="Kurtzman C.P."/>
            <person name="Blackwell M."/>
            <person name="Jeffries T.W."/>
            <person name="Grigoriev I.V."/>
        </authorList>
    </citation>
    <scope>NUCLEOTIDE SEQUENCE [LARGE SCALE GENOMIC DNA]</scope>
    <source>
        <strain evidence="9">NRRL Y-17796</strain>
    </source>
</reference>
<comment type="subcellular location">
    <subcellularLocation>
        <location evidence="1">Membrane</location>
        <topology evidence="1">Multi-pass membrane protein</topology>
    </subcellularLocation>
</comment>
<feature type="transmembrane region" description="Helical" evidence="6">
    <location>
        <begin position="66"/>
        <end position="84"/>
    </location>
</feature>
<dbReference type="PROSITE" id="PS50850">
    <property type="entry name" value="MFS"/>
    <property type="match status" value="1"/>
</dbReference>